<organism evidence="4 5">
    <name type="scientific">Anopheles atroparvus</name>
    <name type="common">European mosquito</name>
    <dbReference type="NCBI Taxonomy" id="41427"/>
    <lineage>
        <taxon>Eukaryota</taxon>
        <taxon>Metazoa</taxon>
        <taxon>Ecdysozoa</taxon>
        <taxon>Arthropoda</taxon>
        <taxon>Hexapoda</taxon>
        <taxon>Insecta</taxon>
        <taxon>Pterygota</taxon>
        <taxon>Neoptera</taxon>
        <taxon>Endopterygota</taxon>
        <taxon>Diptera</taxon>
        <taxon>Nematocera</taxon>
        <taxon>Culicoidea</taxon>
        <taxon>Culicidae</taxon>
        <taxon>Anophelinae</taxon>
        <taxon>Anopheles</taxon>
    </lineage>
</organism>
<dbReference type="InterPro" id="IPR018253">
    <property type="entry name" value="DnaJ_domain_CS"/>
</dbReference>
<evidence type="ECO:0000313" key="5">
    <source>
        <dbReference type="Proteomes" id="UP000075880"/>
    </source>
</evidence>
<keyword evidence="5" id="KW-1185">Reference proteome</keyword>
<evidence type="ECO:0000259" key="3">
    <source>
        <dbReference type="PROSITE" id="PS50076"/>
    </source>
</evidence>
<dbReference type="Gene3D" id="1.10.287.110">
    <property type="entry name" value="DnaJ domain"/>
    <property type="match status" value="1"/>
</dbReference>
<name>A0AAG5DJB2_ANOAO</name>
<dbReference type="CDD" id="cd06257">
    <property type="entry name" value="DnaJ"/>
    <property type="match status" value="1"/>
</dbReference>
<dbReference type="SMART" id="SM00271">
    <property type="entry name" value="DnaJ"/>
    <property type="match status" value="1"/>
</dbReference>
<feature type="domain" description="J" evidence="3">
    <location>
        <begin position="3"/>
        <end position="69"/>
    </location>
</feature>
<dbReference type="InterPro" id="IPR043183">
    <property type="entry name" value="DNJB2/6-like"/>
</dbReference>
<dbReference type="AlphaFoldDB" id="A0AAG5DJB2"/>
<feature type="compositionally biased region" description="Basic residues" evidence="2">
    <location>
        <begin position="242"/>
        <end position="252"/>
    </location>
</feature>
<keyword evidence="1" id="KW-0143">Chaperone</keyword>
<dbReference type="GO" id="GO:0030544">
    <property type="term" value="F:Hsp70 protein binding"/>
    <property type="evidence" value="ECO:0007669"/>
    <property type="project" value="InterPro"/>
</dbReference>
<dbReference type="PANTHER" id="PTHR45168">
    <property type="entry name" value="DNAJ HOMOLOG SUBFAMILY B MEMBER 2"/>
    <property type="match status" value="1"/>
</dbReference>
<dbReference type="PROSITE" id="PS50076">
    <property type="entry name" value="DNAJ_2"/>
    <property type="match status" value="1"/>
</dbReference>
<dbReference type="PRINTS" id="PR00625">
    <property type="entry name" value="JDOMAIN"/>
</dbReference>
<protein>
    <recommendedName>
        <fullName evidence="3">J domain-containing protein</fullName>
    </recommendedName>
</protein>
<dbReference type="GO" id="GO:0051082">
    <property type="term" value="F:unfolded protein binding"/>
    <property type="evidence" value="ECO:0007669"/>
    <property type="project" value="InterPro"/>
</dbReference>
<reference evidence="4" key="1">
    <citation type="submission" date="2024-04" db="UniProtKB">
        <authorList>
            <consortium name="EnsemblMetazoa"/>
        </authorList>
    </citation>
    <scope>IDENTIFICATION</scope>
    <source>
        <strain evidence="4">EBRO</strain>
    </source>
</reference>
<proteinExistence type="predicted"/>
<sequence length="353" mass="39740">MVDYYKVLDVSRTATEAEIKKAYKKLALRWHPDKNPDNPEESNKRFKEISEAYEVLSDAYKRHIYDNRGTRKGATGAGAGTGGGFGSGAGSYTAYTNRDYSRSGGYDHFHHHRYGTGGSRYGSAGGRENGSSRTFSFKGFFETTPFFRFFEKKRRIYDQYGKEGLVNNGSSDRFHQSTRHRRHNGSNGGGMDDFEFFSFPFTFRDPEEVFREFFGGSPFDELFRISQPAHHNGRRANGASNGHHHHHQRHSHPQNIISSPFMTPFMSINLMDDFFNTGQVAHRGGGISSISEFSMGGGGPVKRTSTSTTFINGKKMMTKRVFENGTETIMSYENDVLKSKTVNGVAQAIPYNH</sequence>
<dbReference type="Pfam" id="PF00226">
    <property type="entry name" value="DnaJ"/>
    <property type="match status" value="1"/>
</dbReference>
<feature type="region of interest" description="Disordered" evidence="2">
    <location>
        <begin position="168"/>
        <end position="187"/>
    </location>
</feature>
<evidence type="ECO:0000256" key="2">
    <source>
        <dbReference type="SAM" id="MobiDB-lite"/>
    </source>
</evidence>
<dbReference type="SUPFAM" id="SSF46565">
    <property type="entry name" value="Chaperone J-domain"/>
    <property type="match status" value="1"/>
</dbReference>
<feature type="region of interest" description="Disordered" evidence="2">
    <location>
        <begin position="231"/>
        <end position="255"/>
    </location>
</feature>
<accession>A0AAG5DJB2</accession>
<dbReference type="InterPro" id="IPR001623">
    <property type="entry name" value="DnaJ_domain"/>
</dbReference>
<dbReference type="EnsemblMetazoa" id="ENSAATROPT011796">
    <property type="protein sequence ID" value="ENSAATROPP010683"/>
    <property type="gene ID" value="ENSAATROPG009608"/>
</dbReference>
<dbReference type="PANTHER" id="PTHR45168:SF3">
    <property type="entry name" value="DNAJ HEAT SHOCK PROTEIN FAMILY (HSP40) MEMBER B2"/>
    <property type="match status" value="1"/>
</dbReference>
<evidence type="ECO:0000256" key="1">
    <source>
        <dbReference type="ARBA" id="ARBA00023186"/>
    </source>
</evidence>
<dbReference type="Proteomes" id="UP000075880">
    <property type="component" value="Unassembled WGS sequence"/>
</dbReference>
<dbReference type="InterPro" id="IPR036869">
    <property type="entry name" value="J_dom_sf"/>
</dbReference>
<evidence type="ECO:0000313" key="4">
    <source>
        <dbReference type="EnsemblMetazoa" id="ENSAATROPP010683"/>
    </source>
</evidence>
<dbReference type="PROSITE" id="PS00636">
    <property type="entry name" value="DNAJ_1"/>
    <property type="match status" value="1"/>
</dbReference>